<dbReference type="GO" id="GO:0008270">
    <property type="term" value="F:zinc ion binding"/>
    <property type="evidence" value="ECO:0007669"/>
    <property type="project" value="UniProtKB-KW"/>
</dbReference>
<reference evidence="4" key="1">
    <citation type="submission" date="2021-01" db="EMBL/GenBank/DDBJ databases">
        <authorList>
            <person name="Corre E."/>
            <person name="Pelletier E."/>
            <person name="Niang G."/>
            <person name="Scheremetjew M."/>
            <person name="Finn R."/>
            <person name="Kale V."/>
            <person name="Holt S."/>
            <person name="Cochrane G."/>
            <person name="Meng A."/>
            <person name="Brown T."/>
            <person name="Cohen L."/>
        </authorList>
    </citation>
    <scope>NUCLEOTIDE SEQUENCE</scope>
    <source>
        <strain evidence="4">NIES-2562</strain>
    </source>
</reference>
<dbReference type="AlphaFoldDB" id="A0A7S3LWU0"/>
<dbReference type="Pfam" id="PF13920">
    <property type="entry name" value="zf-C3HC4_3"/>
    <property type="match status" value="1"/>
</dbReference>
<protein>
    <recommendedName>
        <fullName evidence="3">RING-type domain-containing protein</fullName>
    </recommendedName>
</protein>
<feature type="compositionally biased region" description="Basic and acidic residues" evidence="2">
    <location>
        <begin position="7"/>
        <end position="27"/>
    </location>
</feature>
<dbReference type="PANTHER" id="PTHR22696">
    <property type="entry name" value="E3 UBIQUITIN-PROTEIN LIGASE RNF26"/>
    <property type="match status" value="1"/>
</dbReference>
<keyword evidence="1" id="KW-0479">Metal-binding</keyword>
<dbReference type="InterPro" id="IPR013083">
    <property type="entry name" value="Znf_RING/FYVE/PHD"/>
</dbReference>
<evidence type="ECO:0000256" key="2">
    <source>
        <dbReference type="SAM" id="MobiDB-lite"/>
    </source>
</evidence>
<dbReference type="EMBL" id="HBIB01047524">
    <property type="protein sequence ID" value="CAE0268909.1"/>
    <property type="molecule type" value="Transcribed_RNA"/>
</dbReference>
<keyword evidence="1" id="KW-0863">Zinc-finger</keyword>
<accession>A0A7S3LWU0</accession>
<sequence>MRGRGGRHGENSGSMHEDVLSSDVNERLQKDKKKVKETLSAIVEKMRKLKDHPLFHCRFAAEKAELRGVLASLDEIEGEERQWLDRAREAQVEVLLRANSRVVVTAIERMTSSLSGRPLTATGERRAKELMAKRAKQAVNAIGFLKQETYNGLVRLADTFMSLSVEERKVCDASEDLLGLLWLTESREGRTTEDIRRSLCDIADSFRDISRFFRSMGETLQSLADSSFHKGTVSVSQSGQAATPEEALKAVSALTSLNTKASGLAASLRDSSDKRAIHTWAEREEGVGNDGERVVMESQKLRVEDGEEEDRLCVICQTAQSTITLVPCGHLCLCEACCEEGQIDLCPLCRQEVIIRQKTFLS</sequence>
<dbReference type="InterPro" id="IPR001841">
    <property type="entry name" value="Znf_RING"/>
</dbReference>
<dbReference type="SUPFAM" id="SSF57850">
    <property type="entry name" value="RING/U-box"/>
    <property type="match status" value="1"/>
</dbReference>
<proteinExistence type="predicted"/>
<name>A0A7S3LWU0_9EUKA</name>
<evidence type="ECO:0000256" key="1">
    <source>
        <dbReference type="PROSITE-ProRule" id="PRU00175"/>
    </source>
</evidence>
<dbReference type="PROSITE" id="PS50089">
    <property type="entry name" value="ZF_RING_2"/>
    <property type="match status" value="1"/>
</dbReference>
<organism evidence="4">
    <name type="scientific">Palpitomonas bilix</name>
    <dbReference type="NCBI Taxonomy" id="652834"/>
    <lineage>
        <taxon>Eukaryota</taxon>
        <taxon>Eukaryota incertae sedis</taxon>
    </lineage>
</organism>
<keyword evidence="1" id="KW-0862">Zinc</keyword>
<evidence type="ECO:0000259" key="3">
    <source>
        <dbReference type="PROSITE" id="PS50089"/>
    </source>
</evidence>
<feature type="domain" description="RING-type" evidence="3">
    <location>
        <begin position="313"/>
        <end position="350"/>
    </location>
</feature>
<evidence type="ECO:0000313" key="4">
    <source>
        <dbReference type="EMBL" id="CAE0268909.1"/>
    </source>
</evidence>
<gene>
    <name evidence="4" type="ORF">PBIL07802_LOCUS31262</name>
</gene>
<feature type="region of interest" description="Disordered" evidence="2">
    <location>
        <begin position="1"/>
        <end position="27"/>
    </location>
</feature>
<dbReference type="Gene3D" id="3.30.40.10">
    <property type="entry name" value="Zinc/RING finger domain, C3HC4 (zinc finger)"/>
    <property type="match status" value="1"/>
</dbReference>